<gene>
    <name evidence="1" type="ORF">CEXT_137341</name>
</gene>
<name>A0AAV4WIA7_CAEEX</name>
<protein>
    <submittedName>
        <fullName evidence="1">Uncharacterized protein</fullName>
    </submittedName>
</protein>
<comment type="caution">
    <text evidence="1">The sequence shown here is derived from an EMBL/GenBank/DDBJ whole genome shotgun (WGS) entry which is preliminary data.</text>
</comment>
<accession>A0AAV4WIA7</accession>
<reference evidence="1 2" key="1">
    <citation type="submission" date="2021-06" db="EMBL/GenBank/DDBJ databases">
        <title>Caerostris extrusa draft genome.</title>
        <authorList>
            <person name="Kono N."/>
            <person name="Arakawa K."/>
        </authorList>
    </citation>
    <scope>NUCLEOTIDE SEQUENCE [LARGE SCALE GENOMIC DNA]</scope>
</reference>
<dbReference type="Proteomes" id="UP001054945">
    <property type="component" value="Unassembled WGS sequence"/>
</dbReference>
<dbReference type="AlphaFoldDB" id="A0AAV4WIA7"/>
<sequence length="167" mass="18898">MKYMGVTAGSRGGKRDLDNLYPFLSKRAHGKGPGKALAITQPIGDFTDMTDMAVIKARPLTQKPYVFSDYKFPRHRSHHSLTNIVQCAHHWPFASQLAINAPEIFNALLSLSELLQWWKQSSSLRNSTRTLILVAPCNRTWRKEKHLSSPTHTPMINAATLLILRHL</sequence>
<keyword evidence="2" id="KW-1185">Reference proteome</keyword>
<organism evidence="1 2">
    <name type="scientific">Caerostris extrusa</name>
    <name type="common">Bark spider</name>
    <name type="synonym">Caerostris bankana</name>
    <dbReference type="NCBI Taxonomy" id="172846"/>
    <lineage>
        <taxon>Eukaryota</taxon>
        <taxon>Metazoa</taxon>
        <taxon>Ecdysozoa</taxon>
        <taxon>Arthropoda</taxon>
        <taxon>Chelicerata</taxon>
        <taxon>Arachnida</taxon>
        <taxon>Araneae</taxon>
        <taxon>Araneomorphae</taxon>
        <taxon>Entelegynae</taxon>
        <taxon>Araneoidea</taxon>
        <taxon>Araneidae</taxon>
        <taxon>Caerostris</taxon>
    </lineage>
</organism>
<proteinExistence type="predicted"/>
<evidence type="ECO:0000313" key="1">
    <source>
        <dbReference type="EMBL" id="GIY81721.1"/>
    </source>
</evidence>
<dbReference type="EMBL" id="BPLR01016160">
    <property type="protein sequence ID" value="GIY81721.1"/>
    <property type="molecule type" value="Genomic_DNA"/>
</dbReference>
<evidence type="ECO:0000313" key="2">
    <source>
        <dbReference type="Proteomes" id="UP001054945"/>
    </source>
</evidence>